<organism evidence="2 3">
    <name type="scientific">Ramazzottius varieornatus</name>
    <name type="common">Water bear</name>
    <name type="synonym">Tardigrade</name>
    <dbReference type="NCBI Taxonomy" id="947166"/>
    <lineage>
        <taxon>Eukaryota</taxon>
        <taxon>Metazoa</taxon>
        <taxon>Ecdysozoa</taxon>
        <taxon>Tardigrada</taxon>
        <taxon>Eutardigrada</taxon>
        <taxon>Parachela</taxon>
        <taxon>Hypsibioidea</taxon>
        <taxon>Ramazzottiidae</taxon>
        <taxon>Ramazzottius</taxon>
    </lineage>
</organism>
<accession>A0A1D1V1G7</accession>
<comment type="caution">
    <text evidence="2">The sequence shown here is derived from an EMBL/GenBank/DDBJ whole genome shotgun (WGS) entry which is preliminary data.</text>
</comment>
<keyword evidence="1" id="KW-0812">Transmembrane</keyword>
<evidence type="ECO:0000313" key="3">
    <source>
        <dbReference type="Proteomes" id="UP000186922"/>
    </source>
</evidence>
<reference evidence="2 3" key="1">
    <citation type="journal article" date="2016" name="Nat. Commun.">
        <title>Extremotolerant tardigrade genome and improved radiotolerance of human cultured cells by tardigrade-unique protein.</title>
        <authorList>
            <person name="Hashimoto T."/>
            <person name="Horikawa D.D."/>
            <person name="Saito Y."/>
            <person name="Kuwahara H."/>
            <person name="Kozuka-Hata H."/>
            <person name="Shin-I T."/>
            <person name="Minakuchi Y."/>
            <person name="Ohishi K."/>
            <person name="Motoyama A."/>
            <person name="Aizu T."/>
            <person name="Enomoto A."/>
            <person name="Kondo K."/>
            <person name="Tanaka S."/>
            <person name="Hara Y."/>
            <person name="Koshikawa S."/>
            <person name="Sagara H."/>
            <person name="Miura T."/>
            <person name="Yokobori S."/>
            <person name="Miyagawa K."/>
            <person name="Suzuki Y."/>
            <person name="Kubo T."/>
            <person name="Oyama M."/>
            <person name="Kohara Y."/>
            <person name="Fujiyama A."/>
            <person name="Arakawa K."/>
            <person name="Katayama T."/>
            <person name="Toyoda A."/>
            <person name="Kunieda T."/>
        </authorList>
    </citation>
    <scope>NUCLEOTIDE SEQUENCE [LARGE SCALE GENOMIC DNA]</scope>
    <source>
        <strain evidence="2 3">YOKOZUNA-1</strain>
    </source>
</reference>
<evidence type="ECO:0000313" key="2">
    <source>
        <dbReference type="EMBL" id="GAU92573.1"/>
    </source>
</evidence>
<proteinExistence type="predicted"/>
<keyword evidence="1" id="KW-1133">Transmembrane helix</keyword>
<keyword evidence="3" id="KW-1185">Reference proteome</keyword>
<name>A0A1D1V1G7_RAMVA</name>
<protein>
    <submittedName>
        <fullName evidence="2">Uncharacterized protein</fullName>
    </submittedName>
</protein>
<sequence>MGLISVTFCLLGAFYSLFISHLHLLRATHRIYFGRWLSAMGERNSLSSFQSSVVAEGATGEIILGTLGIILTVLFIVAIVRLLIGLEQFSKSDMTFYVIVGAVFAFWQFVTSVIDLSRSTNDYADAPNYLVLSNPGMFRNQIEIGAGTIGLVALPVNIAVVVLVFIYNRYNGR</sequence>
<feature type="transmembrane region" description="Helical" evidence="1">
    <location>
        <begin position="62"/>
        <end position="84"/>
    </location>
</feature>
<dbReference type="EMBL" id="BDGG01000002">
    <property type="protein sequence ID" value="GAU92573.1"/>
    <property type="molecule type" value="Genomic_DNA"/>
</dbReference>
<dbReference type="Proteomes" id="UP000186922">
    <property type="component" value="Unassembled WGS sequence"/>
</dbReference>
<gene>
    <name evidence="2" type="primary">RvY_04636-1</name>
    <name evidence="2" type="synonym">RvY_04636.1</name>
    <name evidence="2" type="ORF">RvY_04636</name>
</gene>
<keyword evidence="1" id="KW-0472">Membrane</keyword>
<dbReference type="AlphaFoldDB" id="A0A1D1V1G7"/>
<evidence type="ECO:0000256" key="1">
    <source>
        <dbReference type="SAM" id="Phobius"/>
    </source>
</evidence>
<feature type="transmembrane region" description="Helical" evidence="1">
    <location>
        <begin position="144"/>
        <end position="167"/>
    </location>
</feature>
<feature type="transmembrane region" description="Helical" evidence="1">
    <location>
        <begin position="96"/>
        <end position="114"/>
    </location>
</feature>